<evidence type="ECO:0000313" key="2">
    <source>
        <dbReference type="Proteomes" id="UP000634004"/>
    </source>
</evidence>
<dbReference type="AlphaFoldDB" id="A0A8J3G353"/>
<dbReference type="Proteomes" id="UP000634004">
    <property type="component" value="Unassembled WGS sequence"/>
</dbReference>
<accession>A0A8J3G353</accession>
<evidence type="ECO:0000313" key="1">
    <source>
        <dbReference type="EMBL" id="GHA99441.1"/>
    </source>
</evidence>
<sequence length="86" mass="9724">MTTQIQTTEITPPREGIKQANLVAMLSRKSGDISRTLMLAFLAPSIVKDIIDWKHPVDMTVDQLRRLSPNLSLDWTAQRAFLGMED</sequence>
<keyword evidence="2" id="KW-1185">Reference proteome</keyword>
<dbReference type="RefSeq" id="WP_189498545.1">
    <property type="nucleotide sequence ID" value="NZ_BMZH01000010.1"/>
</dbReference>
<proteinExistence type="predicted"/>
<comment type="caution">
    <text evidence="1">The sequence shown here is derived from an EMBL/GenBank/DDBJ whole genome shotgun (WGS) entry which is preliminary data.</text>
</comment>
<organism evidence="1 2">
    <name type="scientific">Algimonas arctica</name>
    <dbReference type="NCBI Taxonomy" id="1479486"/>
    <lineage>
        <taxon>Bacteria</taxon>
        <taxon>Pseudomonadati</taxon>
        <taxon>Pseudomonadota</taxon>
        <taxon>Alphaproteobacteria</taxon>
        <taxon>Maricaulales</taxon>
        <taxon>Robiginitomaculaceae</taxon>
        <taxon>Algimonas</taxon>
    </lineage>
</organism>
<dbReference type="EMBL" id="BMZH01000010">
    <property type="protein sequence ID" value="GHA99441.1"/>
    <property type="molecule type" value="Genomic_DNA"/>
</dbReference>
<reference evidence="1" key="2">
    <citation type="submission" date="2020-09" db="EMBL/GenBank/DDBJ databases">
        <authorList>
            <person name="Sun Q."/>
            <person name="Kim S."/>
        </authorList>
    </citation>
    <scope>NUCLEOTIDE SEQUENCE</scope>
    <source>
        <strain evidence="1">KCTC 32513</strain>
    </source>
</reference>
<gene>
    <name evidence="1" type="ORF">GCM10009069_22780</name>
</gene>
<name>A0A8J3G353_9PROT</name>
<protein>
    <submittedName>
        <fullName evidence="1">Uncharacterized protein</fullName>
    </submittedName>
</protein>
<reference evidence="1" key="1">
    <citation type="journal article" date="2014" name="Int. J. Syst. Evol. Microbiol.">
        <title>Complete genome sequence of Corynebacterium casei LMG S-19264T (=DSM 44701T), isolated from a smear-ripened cheese.</title>
        <authorList>
            <consortium name="US DOE Joint Genome Institute (JGI-PGF)"/>
            <person name="Walter F."/>
            <person name="Albersmeier A."/>
            <person name="Kalinowski J."/>
            <person name="Ruckert C."/>
        </authorList>
    </citation>
    <scope>NUCLEOTIDE SEQUENCE</scope>
    <source>
        <strain evidence="1">KCTC 32513</strain>
    </source>
</reference>